<sequence length="79" mass="9631">MTERYFRAVFRRRDGWNGNHVQGNGFKSVNGHWFDEGTSREVDWESEKKKATRIIFFCRCHIKKNQRCQRTKFLQFILC</sequence>
<evidence type="ECO:0000313" key="2">
    <source>
        <dbReference type="Proteomes" id="UP001159428"/>
    </source>
</evidence>
<keyword evidence="2" id="KW-1185">Reference proteome</keyword>
<dbReference type="Proteomes" id="UP001159428">
    <property type="component" value="Unassembled WGS sequence"/>
</dbReference>
<proteinExistence type="predicted"/>
<dbReference type="AlphaFoldDB" id="A0AAU9VKP1"/>
<comment type="caution">
    <text evidence="1">The sequence shown here is derived from an EMBL/GenBank/DDBJ whole genome shotgun (WGS) entry which is preliminary data.</text>
</comment>
<dbReference type="EMBL" id="CALNXJ010000001">
    <property type="protein sequence ID" value="CAH3031625.1"/>
    <property type="molecule type" value="Genomic_DNA"/>
</dbReference>
<organism evidence="1 2">
    <name type="scientific">Pocillopora meandrina</name>
    <dbReference type="NCBI Taxonomy" id="46732"/>
    <lineage>
        <taxon>Eukaryota</taxon>
        <taxon>Metazoa</taxon>
        <taxon>Cnidaria</taxon>
        <taxon>Anthozoa</taxon>
        <taxon>Hexacorallia</taxon>
        <taxon>Scleractinia</taxon>
        <taxon>Astrocoeniina</taxon>
        <taxon>Pocilloporidae</taxon>
        <taxon>Pocillopora</taxon>
    </lineage>
</organism>
<name>A0AAU9VKP1_9CNID</name>
<evidence type="ECO:0000313" key="1">
    <source>
        <dbReference type="EMBL" id="CAH3031625.1"/>
    </source>
</evidence>
<protein>
    <submittedName>
        <fullName evidence="1">Uncharacterized protein</fullName>
    </submittedName>
</protein>
<reference evidence="1 2" key="1">
    <citation type="submission" date="2022-05" db="EMBL/GenBank/DDBJ databases">
        <authorList>
            <consortium name="Genoscope - CEA"/>
            <person name="William W."/>
        </authorList>
    </citation>
    <scope>NUCLEOTIDE SEQUENCE [LARGE SCALE GENOMIC DNA]</scope>
</reference>
<gene>
    <name evidence="1" type="ORF">PMEA_00000369</name>
</gene>
<accession>A0AAU9VKP1</accession>